<dbReference type="AlphaFoldDB" id="A0A6C0CIH1"/>
<protein>
    <submittedName>
        <fullName evidence="1">Uncharacterized protein</fullName>
    </submittedName>
</protein>
<evidence type="ECO:0000313" key="1">
    <source>
        <dbReference type="EMBL" id="QHT03670.1"/>
    </source>
</evidence>
<sequence>MASKVILMNAFFDQFISFVSELSQMYPDDSDLSLAKTTLHLMRTTQPKLVINYVKDNVLKFEDKIMNKDESFFMSYDYNEYSTDVDMNVFQKLKDYNAQLSPASKENIWKYVQNITRLCKAIIQHSESS</sequence>
<reference evidence="1" key="1">
    <citation type="journal article" date="2020" name="Nature">
        <title>Giant virus diversity and host interactions through global metagenomics.</title>
        <authorList>
            <person name="Schulz F."/>
            <person name="Roux S."/>
            <person name="Paez-Espino D."/>
            <person name="Jungbluth S."/>
            <person name="Walsh D.A."/>
            <person name="Denef V.J."/>
            <person name="McMahon K.D."/>
            <person name="Konstantinidis K.T."/>
            <person name="Eloe-Fadrosh E.A."/>
            <person name="Kyrpides N.C."/>
            <person name="Woyke T."/>
        </authorList>
    </citation>
    <scope>NUCLEOTIDE SEQUENCE</scope>
    <source>
        <strain evidence="1">GVMAG-M-3300021120-1</strain>
    </source>
</reference>
<dbReference type="EMBL" id="MN739416">
    <property type="protein sequence ID" value="QHT03670.1"/>
    <property type="molecule type" value="Genomic_DNA"/>
</dbReference>
<proteinExistence type="predicted"/>
<accession>A0A6C0CIH1</accession>
<name>A0A6C0CIH1_9ZZZZ</name>
<organism evidence="1">
    <name type="scientific">viral metagenome</name>
    <dbReference type="NCBI Taxonomy" id="1070528"/>
    <lineage>
        <taxon>unclassified sequences</taxon>
        <taxon>metagenomes</taxon>
        <taxon>organismal metagenomes</taxon>
    </lineage>
</organism>